<sequence length="137" mass="15380">MDFTEAQNDVVRSVAGSADVGAWERLLADVEILEHGDSYQIDYVCLAIVRKPDGEFASAQFKLDETARGAIATLYRQRKDDAGDVIGGFELKIDQPGHFRFDYLNGAPKRINGVWDEERAHVLNNYLDVYKSELAAR</sequence>
<accession>A0A437M723</accession>
<organism evidence="1 2">
    <name type="scientific">Sphingomonas crocodyli</name>
    <dbReference type="NCBI Taxonomy" id="1979270"/>
    <lineage>
        <taxon>Bacteria</taxon>
        <taxon>Pseudomonadati</taxon>
        <taxon>Pseudomonadota</taxon>
        <taxon>Alphaproteobacteria</taxon>
        <taxon>Sphingomonadales</taxon>
        <taxon>Sphingomonadaceae</taxon>
        <taxon>Sphingomonas</taxon>
    </lineage>
</organism>
<protein>
    <recommendedName>
        <fullName evidence="3">DUF600 family protein</fullName>
    </recommendedName>
</protein>
<dbReference type="Proteomes" id="UP000282971">
    <property type="component" value="Unassembled WGS sequence"/>
</dbReference>
<evidence type="ECO:0000313" key="2">
    <source>
        <dbReference type="Proteomes" id="UP000282971"/>
    </source>
</evidence>
<dbReference type="RefSeq" id="WP_164857112.1">
    <property type="nucleotide sequence ID" value="NZ_SACN01000001.1"/>
</dbReference>
<comment type="caution">
    <text evidence="1">The sequence shown here is derived from an EMBL/GenBank/DDBJ whole genome shotgun (WGS) entry which is preliminary data.</text>
</comment>
<reference evidence="1 2" key="1">
    <citation type="submission" date="2019-01" db="EMBL/GenBank/DDBJ databases">
        <authorList>
            <person name="Chen W.-M."/>
        </authorList>
    </citation>
    <scope>NUCLEOTIDE SEQUENCE [LARGE SCALE GENOMIC DNA]</scope>
    <source>
        <strain evidence="1 2">CCP-7</strain>
    </source>
</reference>
<proteinExistence type="predicted"/>
<evidence type="ECO:0000313" key="1">
    <source>
        <dbReference type="EMBL" id="RVT93304.1"/>
    </source>
</evidence>
<gene>
    <name evidence="1" type="ORF">EOD43_05305</name>
</gene>
<dbReference type="EMBL" id="SACN01000001">
    <property type="protein sequence ID" value="RVT93304.1"/>
    <property type="molecule type" value="Genomic_DNA"/>
</dbReference>
<name>A0A437M723_9SPHN</name>
<dbReference type="AlphaFoldDB" id="A0A437M723"/>
<evidence type="ECO:0008006" key="3">
    <source>
        <dbReference type="Google" id="ProtNLM"/>
    </source>
</evidence>
<keyword evidence="2" id="KW-1185">Reference proteome</keyword>